<feature type="transmembrane region" description="Helical" evidence="6">
    <location>
        <begin position="407"/>
        <end position="428"/>
    </location>
</feature>
<comment type="subcellular location">
    <subcellularLocation>
        <location evidence="1">Membrane</location>
        <topology evidence="1">Multi-pass membrane protein</topology>
    </subcellularLocation>
</comment>
<dbReference type="GO" id="GO:0034755">
    <property type="term" value="P:iron ion transmembrane transport"/>
    <property type="evidence" value="ECO:0007669"/>
    <property type="project" value="TreeGrafter"/>
</dbReference>
<dbReference type="GO" id="GO:0005384">
    <property type="term" value="F:manganese ion transmembrane transporter activity"/>
    <property type="evidence" value="ECO:0007669"/>
    <property type="project" value="TreeGrafter"/>
</dbReference>
<proteinExistence type="predicted"/>
<feature type="transmembrane region" description="Helical" evidence="6">
    <location>
        <begin position="243"/>
        <end position="271"/>
    </location>
</feature>
<dbReference type="GO" id="GO:0005886">
    <property type="term" value="C:plasma membrane"/>
    <property type="evidence" value="ECO:0007669"/>
    <property type="project" value="TreeGrafter"/>
</dbReference>
<reference evidence="7 8" key="1">
    <citation type="submission" date="2018-05" db="EMBL/GenBank/DDBJ databases">
        <title>A metagenomic window into the 2 km-deep terrestrial subsurface aquifer revealed taxonomically and functionally diverse microbial community comprising novel uncultured bacterial lineages.</title>
        <authorList>
            <person name="Kadnikov V.V."/>
            <person name="Mardanov A.V."/>
            <person name="Beletsky A.V."/>
            <person name="Banks D."/>
            <person name="Pimenov N.V."/>
            <person name="Frank Y.A."/>
            <person name="Karnachuk O.V."/>
            <person name="Ravin N.V."/>
        </authorList>
    </citation>
    <scope>NUCLEOTIDE SEQUENCE [LARGE SCALE GENOMIC DNA]</scope>
    <source>
        <strain evidence="7">BY5</strain>
    </source>
</reference>
<feature type="transmembrane region" description="Helical" evidence="6">
    <location>
        <begin position="291"/>
        <end position="317"/>
    </location>
</feature>
<feature type="transmembrane region" description="Helical" evidence="6">
    <location>
        <begin position="200"/>
        <end position="222"/>
    </location>
</feature>
<organism evidence="7 8">
    <name type="scientific">Candidatus Ozemobacter sibiricus</name>
    <dbReference type="NCBI Taxonomy" id="2268124"/>
    <lineage>
        <taxon>Bacteria</taxon>
        <taxon>Candidatus Ozemobacteria</taxon>
        <taxon>Candidatus Ozemobacterales</taxon>
        <taxon>Candidatus Ozemobacteraceae</taxon>
        <taxon>Candidatus Ozemobacter</taxon>
    </lineage>
</organism>
<evidence type="ECO:0000256" key="5">
    <source>
        <dbReference type="ARBA" id="ARBA00023136"/>
    </source>
</evidence>
<dbReference type="EMBL" id="QOQW01000019">
    <property type="protein sequence ID" value="RCK78768.1"/>
    <property type="molecule type" value="Genomic_DNA"/>
</dbReference>
<dbReference type="Proteomes" id="UP000252355">
    <property type="component" value="Unassembled WGS sequence"/>
</dbReference>
<keyword evidence="3 6" id="KW-0812">Transmembrane</keyword>
<keyword evidence="2" id="KW-0813">Transport</keyword>
<evidence type="ECO:0000256" key="6">
    <source>
        <dbReference type="SAM" id="Phobius"/>
    </source>
</evidence>
<accession>A0A367ZKZ8</accession>
<gene>
    <name evidence="7" type="ORF">OZSIB_1121</name>
</gene>
<dbReference type="Pfam" id="PF01566">
    <property type="entry name" value="Nramp"/>
    <property type="match status" value="1"/>
</dbReference>
<feature type="transmembrane region" description="Helical" evidence="6">
    <location>
        <begin position="162"/>
        <end position="180"/>
    </location>
</feature>
<evidence type="ECO:0000256" key="3">
    <source>
        <dbReference type="ARBA" id="ARBA00022692"/>
    </source>
</evidence>
<feature type="transmembrane region" description="Helical" evidence="6">
    <location>
        <begin position="44"/>
        <end position="64"/>
    </location>
</feature>
<comment type="caution">
    <text evidence="7">The sequence shown here is derived from an EMBL/GenBank/DDBJ whole genome shotgun (WGS) entry which is preliminary data.</text>
</comment>
<keyword evidence="4 6" id="KW-1133">Transmembrane helix</keyword>
<keyword evidence="5 6" id="KW-0472">Membrane</keyword>
<feature type="transmembrane region" description="Helical" evidence="6">
    <location>
        <begin position="338"/>
        <end position="356"/>
    </location>
</feature>
<evidence type="ECO:0000313" key="8">
    <source>
        <dbReference type="Proteomes" id="UP000252355"/>
    </source>
</evidence>
<dbReference type="PANTHER" id="PTHR11706:SF33">
    <property type="entry name" value="NATURAL RESISTANCE-ASSOCIATED MACROPHAGE PROTEIN 2"/>
    <property type="match status" value="1"/>
</dbReference>
<sequence>MALRTWWRRWRIRLLFFLSIFGPGLITATVDNDAGGIATYSLAGAIYGFDLLWTLIPITVLLIVTMEMSARLGAVTGQGLADLLRERFGVKATFWLLVLVFLANFGTVLSEFSGIASAIDICANTLGFGGSLWWLKYLLIPLITYGLYKIVTEYDYAKIEKVFLVSIFFYLAYPISAWMAGPDWGAAVKALFVPVLRFEAGYIFTMIAVIGTTITPWMQFYLQSTFIEKGITLKYWRTARWDVILGCMTTDIISFFMIVACAVTLCFRPGAPPVQTIDEIGKALAPLAGSYAGLLFALGLFNASVFGAAILPLSTSFAICEGMGWERGMNKTYEEAPFFYGIFIALLVLGAGLVLLPGVDFLYLMVMRASQFAQGLILPPFLYYLVKLGDDRQLLGDHANGPWLSRFSWVCVAVLTVLDLVLLGATVVEILG</sequence>
<evidence type="ECO:0000256" key="4">
    <source>
        <dbReference type="ARBA" id="ARBA00022989"/>
    </source>
</evidence>
<name>A0A367ZKZ8_9BACT</name>
<dbReference type="GO" id="GO:0015086">
    <property type="term" value="F:cadmium ion transmembrane transporter activity"/>
    <property type="evidence" value="ECO:0007669"/>
    <property type="project" value="TreeGrafter"/>
</dbReference>
<evidence type="ECO:0000256" key="2">
    <source>
        <dbReference type="ARBA" id="ARBA00022448"/>
    </source>
</evidence>
<evidence type="ECO:0000256" key="1">
    <source>
        <dbReference type="ARBA" id="ARBA00004141"/>
    </source>
</evidence>
<dbReference type="InterPro" id="IPR001046">
    <property type="entry name" value="NRAMP_fam"/>
</dbReference>
<dbReference type="PANTHER" id="PTHR11706">
    <property type="entry name" value="SOLUTE CARRIER PROTEIN FAMILY 11 MEMBER"/>
    <property type="match status" value="1"/>
</dbReference>
<feature type="transmembrane region" description="Helical" evidence="6">
    <location>
        <begin position="131"/>
        <end position="150"/>
    </location>
</feature>
<evidence type="ECO:0000313" key="7">
    <source>
        <dbReference type="EMBL" id="RCK78768.1"/>
    </source>
</evidence>
<dbReference type="AlphaFoldDB" id="A0A367ZKZ8"/>
<feature type="transmembrane region" description="Helical" evidence="6">
    <location>
        <begin position="362"/>
        <end position="386"/>
    </location>
</feature>
<protein>
    <submittedName>
        <fullName evidence="7">Manganese transport protein MntH</fullName>
    </submittedName>
</protein>
<feature type="transmembrane region" description="Helical" evidence="6">
    <location>
        <begin position="94"/>
        <end position="119"/>
    </location>
</feature>